<dbReference type="EMBL" id="NRDI02000018">
    <property type="protein sequence ID" value="KAI1510097.1"/>
    <property type="molecule type" value="Genomic_DNA"/>
</dbReference>
<keyword evidence="5" id="KW-0186">Copper</keyword>
<comment type="subcellular location">
    <subcellularLocation>
        <location evidence="1 5">Membrane</location>
        <topology evidence="1 5">Multi-pass membrane protein</topology>
    </subcellularLocation>
</comment>
<sequence length="236" mass="26107">MNMSNPSPTPSSQTQPMSFMRPQASMSAIGMSGMASTFSTGTQVTLWFTGWTTTTTATYVSAVFLLFLLGIFNRFLGALKSQLERKWKMQRGTKTAIPSSVYTKKTADSSRGHTRTWSDVLRAQHRELKELEKEEIEPLTPVTAHTREDEESGTNAKSDTSRIFWLAHAPWSIDRDGISAGLEFVRALIGYVLMLAVMTYNIGFLFSVTGSVLLGELLFGRYTRGSATLAEDGCHP</sequence>
<dbReference type="PANTHER" id="PTHR12483">
    <property type="entry name" value="SOLUTE CARRIER FAMILY 31 COPPER TRANSPORTERS"/>
    <property type="match status" value="1"/>
</dbReference>
<dbReference type="GO" id="GO:0005375">
    <property type="term" value="F:copper ion transmembrane transporter activity"/>
    <property type="evidence" value="ECO:0007669"/>
    <property type="project" value="UniProtKB-UniRule"/>
</dbReference>
<dbReference type="InterPro" id="IPR007274">
    <property type="entry name" value="Cop_transporter"/>
</dbReference>
<feature type="transmembrane region" description="Helical" evidence="5">
    <location>
        <begin position="188"/>
        <end position="214"/>
    </location>
</feature>
<accession>A0A2W1GSS1</accession>
<dbReference type="Pfam" id="PF04145">
    <property type="entry name" value="Ctr"/>
    <property type="match status" value="1"/>
</dbReference>
<keyword evidence="4 5" id="KW-0472">Membrane</keyword>
<proteinExistence type="inferred from homology"/>
<protein>
    <recommendedName>
        <fullName evidence="5">Copper transport protein</fullName>
    </recommendedName>
</protein>
<keyword evidence="5" id="KW-0813">Transport</keyword>
<keyword evidence="5" id="KW-0406">Ion transport</keyword>
<evidence type="ECO:0000313" key="7">
    <source>
        <dbReference type="Proteomes" id="UP000249757"/>
    </source>
</evidence>
<dbReference type="GO" id="GO:0005886">
    <property type="term" value="C:plasma membrane"/>
    <property type="evidence" value="ECO:0007669"/>
    <property type="project" value="TreeGrafter"/>
</dbReference>
<evidence type="ECO:0000256" key="4">
    <source>
        <dbReference type="ARBA" id="ARBA00023136"/>
    </source>
</evidence>
<evidence type="ECO:0000313" key="6">
    <source>
        <dbReference type="EMBL" id="KAI1510097.1"/>
    </source>
</evidence>
<comment type="caution">
    <text evidence="6">The sequence shown here is derived from an EMBL/GenBank/DDBJ whole genome shotgun (WGS) entry which is preliminary data.</text>
</comment>
<name>A0A2W1GSS1_9PLEO</name>
<keyword evidence="5" id="KW-0187">Copper transport</keyword>
<organism evidence="6 7">
    <name type="scientific">Pyrenophora tritici-repentis</name>
    <dbReference type="NCBI Taxonomy" id="45151"/>
    <lineage>
        <taxon>Eukaryota</taxon>
        <taxon>Fungi</taxon>
        <taxon>Dikarya</taxon>
        <taxon>Ascomycota</taxon>
        <taxon>Pezizomycotina</taxon>
        <taxon>Dothideomycetes</taxon>
        <taxon>Pleosporomycetidae</taxon>
        <taxon>Pleosporales</taxon>
        <taxon>Pleosporineae</taxon>
        <taxon>Pleosporaceae</taxon>
        <taxon>Pyrenophora</taxon>
    </lineage>
</organism>
<dbReference type="AlphaFoldDB" id="A0A2W1GSS1"/>
<evidence type="ECO:0000256" key="1">
    <source>
        <dbReference type="ARBA" id="ARBA00004141"/>
    </source>
</evidence>
<keyword evidence="2 5" id="KW-0812">Transmembrane</keyword>
<reference evidence="7" key="1">
    <citation type="journal article" date="2022" name="Microb. Genom.">
        <title>A global pangenome for the wheat fungal pathogen Pyrenophora tritici-repentis and prediction of effector protein structural homology.</title>
        <authorList>
            <person name="Moolhuijzen P.M."/>
            <person name="See P.T."/>
            <person name="Shi G."/>
            <person name="Powell H.R."/>
            <person name="Cockram J."/>
            <person name="Jorgensen L.N."/>
            <person name="Benslimane H."/>
            <person name="Strelkov S.E."/>
            <person name="Turner J."/>
            <person name="Liu Z."/>
            <person name="Moffat C.S."/>
        </authorList>
    </citation>
    <scope>NUCLEOTIDE SEQUENCE [LARGE SCALE GENOMIC DNA]</scope>
</reference>
<evidence type="ECO:0000256" key="2">
    <source>
        <dbReference type="ARBA" id="ARBA00022692"/>
    </source>
</evidence>
<comment type="similarity">
    <text evidence="5">Belongs to the copper transporter (Ctr) (TC 1.A.56) family. SLC31A subfamily.</text>
</comment>
<gene>
    <name evidence="6" type="ORF">Ptr86124_011135</name>
</gene>
<evidence type="ECO:0000256" key="5">
    <source>
        <dbReference type="RuleBase" id="RU367022"/>
    </source>
</evidence>
<keyword evidence="3 5" id="KW-1133">Transmembrane helix</keyword>
<dbReference type="PANTHER" id="PTHR12483:SF27">
    <property type="entry name" value="COPPER TRANSPORT PROTEIN CTR1"/>
    <property type="match status" value="1"/>
</dbReference>
<evidence type="ECO:0000256" key="3">
    <source>
        <dbReference type="ARBA" id="ARBA00022989"/>
    </source>
</evidence>
<dbReference type="OrthoDB" id="73901at2759"/>
<dbReference type="Proteomes" id="UP000249757">
    <property type="component" value="Unassembled WGS sequence"/>
</dbReference>
<feature type="transmembrane region" description="Helical" evidence="5">
    <location>
        <begin position="56"/>
        <end position="76"/>
    </location>
</feature>
<keyword evidence="7" id="KW-1185">Reference proteome</keyword>